<evidence type="ECO:0000313" key="4">
    <source>
        <dbReference type="EMBL" id="SEB07331.1"/>
    </source>
</evidence>
<evidence type="ECO:0000259" key="3">
    <source>
        <dbReference type="PROSITE" id="PS50930"/>
    </source>
</evidence>
<evidence type="ECO:0000259" key="2">
    <source>
        <dbReference type="PROSITE" id="PS50110"/>
    </source>
</evidence>
<gene>
    <name evidence="4" type="ORF">SAMN05443667_1224</name>
</gene>
<dbReference type="Proteomes" id="UP000198951">
    <property type="component" value="Unassembled WGS sequence"/>
</dbReference>
<evidence type="ECO:0000313" key="5">
    <source>
        <dbReference type="Proteomes" id="UP000198951"/>
    </source>
</evidence>
<feature type="domain" description="HTH LytTR-type" evidence="3">
    <location>
        <begin position="146"/>
        <end position="250"/>
    </location>
</feature>
<dbReference type="AlphaFoldDB" id="A0A1H4GDH8"/>
<dbReference type="InterPro" id="IPR046947">
    <property type="entry name" value="LytR-like"/>
</dbReference>
<dbReference type="SMART" id="SM00448">
    <property type="entry name" value="REC"/>
    <property type="match status" value="1"/>
</dbReference>
<dbReference type="PROSITE" id="PS50110">
    <property type="entry name" value="RESPONSE_REGULATORY"/>
    <property type="match status" value="1"/>
</dbReference>
<dbReference type="OrthoDB" id="2168082at2"/>
<organism evidence="4 5">
    <name type="scientific">Flavobacterium gillisiae</name>
    <dbReference type="NCBI Taxonomy" id="150146"/>
    <lineage>
        <taxon>Bacteria</taxon>
        <taxon>Pseudomonadati</taxon>
        <taxon>Bacteroidota</taxon>
        <taxon>Flavobacteriia</taxon>
        <taxon>Flavobacteriales</taxon>
        <taxon>Flavobacteriaceae</taxon>
        <taxon>Flavobacterium</taxon>
    </lineage>
</organism>
<dbReference type="STRING" id="150146.SAMN05443667_1224"/>
<dbReference type="Pfam" id="PF04397">
    <property type="entry name" value="LytTR"/>
    <property type="match status" value="1"/>
</dbReference>
<dbReference type="Pfam" id="PF00072">
    <property type="entry name" value="Response_reg"/>
    <property type="match status" value="1"/>
</dbReference>
<sequence length="251" mass="28946">MITAIIIDDEQNAREFLQKLLVRYFPKKIAVLEICDSVATGVEAINRFQPSLVFLDIQMPDENGFGLFKYFNKINFDVVFTTAYKDYAIDAIKHSALDYLLKPINYIDLLSTIKRFEENDKIHLQNERISLLLQNISSDNSSFNKIALPTQNGYELVKLNSIVYCQSDSNYCKIICADGKELLMAKTLKFVEELLNSDLFIRIHKSYLVNLNFVVNFVKGDELLITLINGEKLPVSFRKKEQFLNAILHKK</sequence>
<dbReference type="SMART" id="SM00850">
    <property type="entry name" value="LytTR"/>
    <property type="match status" value="1"/>
</dbReference>
<keyword evidence="5" id="KW-1185">Reference proteome</keyword>
<protein>
    <submittedName>
        <fullName evidence="4">Two component transcriptional regulator, LytTR family</fullName>
    </submittedName>
</protein>
<feature type="domain" description="Response regulatory" evidence="2">
    <location>
        <begin position="3"/>
        <end position="117"/>
    </location>
</feature>
<dbReference type="InterPro" id="IPR011006">
    <property type="entry name" value="CheY-like_superfamily"/>
</dbReference>
<evidence type="ECO:0000256" key="1">
    <source>
        <dbReference type="PROSITE-ProRule" id="PRU00169"/>
    </source>
</evidence>
<feature type="modified residue" description="4-aspartylphosphate" evidence="1">
    <location>
        <position position="56"/>
    </location>
</feature>
<dbReference type="Gene3D" id="3.40.50.2300">
    <property type="match status" value="1"/>
</dbReference>
<reference evidence="5" key="1">
    <citation type="submission" date="2016-10" db="EMBL/GenBank/DDBJ databases">
        <authorList>
            <person name="Varghese N."/>
            <person name="Submissions S."/>
        </authorList>
    </citation>
    <scope>NUCLEOTIDE SEQUENCE [LARGE SCALE GENOMIC DNA]</scope>
    <source>
        <strain evidence="5">DSM 22376</strain>
    </source>
</reference>
<dbReference type="InterPro" id="IPR007492">
    <property type="entry name" value="LytTR_DNA-bd_dom"/>
</dbReference>
<accession>A0A1H4GDH8</accession>
<name>A0A1H4GDH8_9FLAO</name>
<dbReference type="PANTHER" id="PTHR37299">
    <property type="entry name" value="TRANSCRIPTIONAL REGULATOR-RELATED"/>
    <property type="match status" value="1"/>
</dbReference>
<keyword evidence="1" id="KW-0597">Phosphoprotein</keyword>
<dbReference type="InterPro" id="IPR001789">
    <property type="entry name" value="Sig_transdc_resp-reg_receiver"/>
</dbReference>
<dbReference type="GO" id="GO:0000156">
    <property type="term" value="F:phosphorelay response regulator activity"/>
    <property type="evidence" value="ECO:0007669"/>
    <property type="project" value="InterPro"/>
</dbReference>
<proteinExistence type="predicted"/>
<dbReference type="EMBL" id="FNRD01000022">
    <property type="protein sequence ID" value="SEB07331.1"/>
    <property type="molecule type" value="Genomic_DNA"/>
</dbReference>
<dbReference type="PANTHER" id="PTHR37299:SF1">
    <property type="entry name" value="STAGE 0 SPORULATION PROTEIN A HOMOLOG"/>
    <property type="match status" value="1"/>
</dbReference>
<dbReference type="PROSITE" id="PS50930">
    <property type="entry name" value="HTH_LYTTR"/>
    <property type="match status" value="1"/>
</dbReference>
<dbReference type="Gene3D" id="2.40.50.1020">
    <property type="entry name" value="LytTr DNA-binding domain"/>
    <property type="match status" value="1"/>
</dbReference>
<dbReference type="GO" id="GO:0003677">
    <property type="term" value="F:DNA binding"/>
    <property type="evidence" value="ECO:0007669"/>
    <property type="project" value="InterPro"/>
</dbReference>
<dbReference type="RefSeq" id="WP_091093969.1">
    <property type="nucleotide sequence ID" value="NZ_FNRD01000022.1"/>
</dbReference>
<dbReference type="SUPFAM" id="SSF52172">
    <property type="entry name" value="CheY-like"/>
    <property type="match status" value="1"/>
</dbReference>